<accession>A0ACC0CK13</accession>
<sequence>MLFTRKVVISLALCLRTHVLLAGAADHAADSFTNPVLWEDLADLDVFRVNDAWYYSASTMHYSPGAPVLRSYDLVSWEYIGHSVPALEWSPKYNLTGGERAYVKGIWASTMRYRRSNGRWYWLGCVESARTYVYTAPAATGPWSLASTLDVCFYDAGLLIDDDDTMYVAYGNSRLSVAQLTPDGLGVVRTQQVYASPPSIGTLEGSRMYKRDGQYYILATRPANAEYVLKASSPFGSYSIKALASSLSPPAAGGGNPHQGGIVDTPAGDWYYMAFEDAYPGGRVPVLAPITWGPDGFPVLTTSNGGWGVTYPRPVPAHPLPSLLGTDSFSGPSLSHQWEWNHNPDTTKFNVSNGLTLGTATVTADLYSARNTLTHRIRGPVSTATIVLDTTNMVDGDRAGLSLFRDQSAWIGVMNDGGSLRVGMVDSVTMDASLRTTSTGRTVATASASKGVIHLRCTVNISPGAGRTGTFSYSTDGGSSFTNLGSAFALTTDWHYFMGYRWGIFNYATKALGGSVVVGSFTQDAS</sequence>
<protein>
    <submittedName>
        <fullName evidence="1">Glycoside hydrolase family 43 protein</fullName>
    </submittedName>
</protein>
<gene>
    <name evidence="1" type="ORF">F4821DRAFT_275669</name>
</gene>
<evidence type="ECO:0000313" key="1">
    <source>
        <dbReference type="EMBL" id="KAI6080748.1"/>
    </source>
</evidence>
<evidence type="ECO:0000313" key="2">
    <source>
        <dbReference type="Proteomes" id="UP001497680"/>
    </source>
</evidence>
<comment type="caution">
    <text evidence="1">The sequence shown here is derived from an EMBL/GenBank/DDBJ whole genome shotgun (WGS) entry which is preliminary data.</text>
</comment>
<keyword evidence="2" id="KW-1185">Reference proteome</keyword>
<keyword evidence="1" id="KW-0378">Hydrolase</keyword>
<organism evidence="1 2">
    <name type="scientific">Hypoxylon rubiginosum</name>
    <dbReference type="NCBI Taxonomy" id="110542"/>
    <lineage>
        <taxon>Eukaryota</taxon>
        <taxon>Fungi</taxon>
        <taxon>Dikarya</taxon>
        <taxon>Ascomycota</taxon>
        <taxon>Pezizomycotina</taxon>
        <taxon>Sordariomycetes</taxon>
        <taxon>Xylariomycetidae</taxon>
        <taxon>Xylariales</taxon>
        <taxon>Hypoxylaceae</taxon>
        <taxon>Hypoxylon</taxon>
    </lineage>
</organism>
<reference evidence="1 2" key="1">
    <citation type="journal article" date="2022" name="New Phytol.">
        <title>Ecological generalism drives hyperdiversity of secondary metabolite gene clusters in xylarialean endophytes.</title>
        <authorList>
            <person name="Franco M.E.E."/>
            <person name="Wisecaver J.H."/>
            <person name="Arnold A.E."/>
            <person name="Ju Y.M."/>
            <person name="Slot J.C."/>
            <person name="Ahrendt S."/>
            <person name="Moore L.P."/>
            <person name="Eastman K.E."/>
            <person name="Scott K."/>
            <person name="Konkel Z."/>
            <person name="Mondo S.J."/>
            <person name="Kuo A."/>
            <person name="Hayes R.D."/>
            <person name="Haridas S."/>
            <person name="Andreopoulos B."/>
            <person name="Riley R."/>
            <person name="LaButti K."/>
            <person name="Pangilinan J."/>
            <person name="Lipzen A."/>
            <person name="Amirebrahimi M."/>
            <person name="Yan J."/>
            <person name="Adam C."/>
            <person name="Keymanesh K."/>
            <person name="Ng V."/>
            <person name="Louie K."/>
            <person name="Northen T."/>
            <person name="Drula E."/>
            <person name="Henrissat B."/>
            <person name="Hsieh H.M."/>
            <person name="Youens-Clark K."/>
            <person name="Lutzoni F."/>
            <person name="Miadlikowska J."/>
            <person name="Eastwood D.C."/>
            <person name="Hamelin R.C."/>
            <person name="Grigoriev I.V."/>
            <person name="U'Ren J.M."/>
        </authorList>
    </citation>
    <scope>NUCLEOTIDE SEQUENCE [LARGE SCALE GENOMIC DNA]</scope>
    <source>
        <strain evidence="1 2">ER1909</strain>
    </source>
</reference>
<dbReference type="Proteomes" id="UP001497680">
    <property type="component" value="Unassembled WGS sequence"/>
</dbReference>
<proteinExistence type="predicted"/>
<name>A0ACC0CK13_9PEZI</name>
<dbReference type="EMBL" id="MU394424">
    <property type="protein sequence ID" value="KAI6080748.1"/>
    <property type="molecule type" value="Genomic_DNA"/>
</dbReference>